<comment type="caution">
    <text evidence="9">The sequence shown here is derived from an EMBL/GenBank/DDBJ whole genome shotgun (WGS) entry which is preliminary data.</text>
</comment>
<evidence type="ECO:0000313" key="10">
    <source>
        <dbReference type="Proteomes" id="UP000091857"/>
    </source>
</evidence>
<sequence length="451" mass="48992">MNSIFSVDDFSDLLWPPMPAHPPVMSRSPSEWELEKFLEEFPVPTSSSTSDSIPSAVSESPTLSRPRNGEDDVVEIEKPEIHPSPPPVPLPPRNRLHQPSDRASLAPADSEDYRAFLKSQLDLACAAAAKARESNVKPEGITSLAEEQSVATKNLQPGSQVSGDSNGISKAQGEADGGSLRLPALPSTQRKQEVPARQTTSGSSREDSDDDDLDGDTETNEHMDPADEKRARRMQSNRESARRSRRRKQAQLNELETQVGHLRDERTSLLTRLTDINKKCDDAAVDNRILNANIETLRTKVKMAEDQVKRVTGLNPMLLARSSMPSMGMQFVTGQTDAPASVAVPMQQNNHFFHHSVPNIPSGAPHLQGLNNSCPNKNLTSHATIPQGDNGTSNIGGRTPMQPLTATAQAMADAPPMQHVQKQTVPSVGPAALPRCNNGLSHPVAKDNKKK</sequence>
<dbReference type="Gramene" id="Manes.05G083900.1.v8.1">
    <property type="protein sequence ID" value="Manes.05G083900.1.v8.1.CDS"/>
    <property type="gene ID" value="Manes.05G083900.v8.1"/>
</dbReference>
<feature type="compositionally biased region" description="Polar residues" evidence="7">
    <location>
        <begin position="370"/>
        <end position="408"/>
    </location>
</feature>
<dbReference type="Pfam" id="PF12498">
    <property type="entry name" value="bZIP_C"/>
    <property type="match status" value="1"/>
</dbReference>
<dbReference type="SMART" id="SM00338">
    <property type="entry name" value="BRLZ"/>
    <property type="match status" value="1"/>
</dbReference>
<dbReference type="InterPro" id="IPR046347">
    <property type="entry name" value="bZIP_sf"/>
</dbReference>
<comment type="similarity">
    <text evidence="2">Belongs to the bZIP family.</text>
</comment>
<dbReference type="FunFam" id="1.20.5.170:FF:000020">
    <property type="entry name" value="BZIP transcription factor"/>
    <property type="match status" value="1"/>
</dbReference>
<dbReference type="GO" id="GO:0003677">
    <property type="term" value="F:DNA binding"/>
    <property type="evidence" value="ECO:0007669"/>
    <property type="project" value="UniProtKB-KW"/>
</dbReference>
<feature type="compositionally biased region" description="Low complexity" evidence="7">
    <location>
        <begin position="43"/>
        <end position="58"/>
    </location>
</feature>
<keyword evidence="10" id="KW-1185">Reference proteome</keyword>
<dbReference type="OrthoDB" id="664875at2759"/>
<proteinExistence type="inferred from homology"/>
<evidence type="ECO:0000256" key="2">
    <source>
        <dbReference type="ARBA" id="ARBA00007163"/>
    </source>
</evidence>
<protein>
    <recommendedName>
        <fullName evidence="8">BZIP domain-containing protein</fullName>
    </recommendedName>
</protein>
<evidence type="ECO:0000256" key="4">
    <source>
        <dbReference type="ARBA" id="ARBA00023125"/>
    </source>
</evidence>
<evidence type="ECO:0000256" key="3">
    <source>
        <dbReference type="ARBA" id="ARBA00023015"/>
    </source>
</evidence>
<name>A0A2C9VVX5_MANES</name>
<dbReference type="SUPFAM" id="SSF57959">
    <property type="entry name" value="Leucine zipper domain"/>
    <property type="match status" value="1"/>
</dbReference>
<dbReference type="EMBL" id="CM004391">
    <property type="protein sequence ID" value="OAY49795.1"/>
    <property type="molecule type" value="Genomic_DNA"/>
</dbReference>
<dbReference type="AlphaFoldDB" id="A0A2C9VVX5"/>
<reference evidence="10" key="1">
    <citation type="journal article" date="2016" name="Nat. Biotechnol.">
        <title>Sequencing wild and cultivated cassava and related species reveals extensive interspecific hybridization and genetic diversity.</title>
        <authorList>
            <person name="Bredeson J.V."/>
            <person name="Lyons J.B."/>
            <person name="Prochnik S.E."/>
            <person name="Wu G.A."/>
            <person name="Ha C.M."/>
            <person name="Edsinger-Gonzales E."/>
            <person name="Grimwood J."/>
            <person name="Schmutz J."/>
            <person name="Rabbi I.Y."/>
            <person name="Egesi C."/>
            <person name="Nauluvula P."/>
            <person name="Lebot V."/>
            <person name="Ndunguru J."/>
            <person name="Mkamilo G."/>
            <person name="Bart R.S."/>
            <person name="Setter T.L."/>
            <person name="Gleadow R.M."/>
            <person name="Kulakow P."/>
            <person name="Ferguson M.E."/>
            <person name="Rounsley S."/>
            <person name="Rokhsar D.S."/>
        </authorList>
    </citation>
    <scope>NUCLEOTIDE SEQUENCE [LARGE SCALE GENOMIC DNA]</scope>
    <source>
        <strain evidence="10">cv. AM560-2</strain>
    </source>
</reference>
<keyword evidence="5" id="KW-0804">Transcription</keyword>
<feature type="compositionally biased region" description="Basic and acidic residues" evidence="7">
    <location>
        <begin position="67"/>
        <end position="81"/>
    </location>
</feature>
<dbReference type="PROSITE" id="PS00036">
    <property type="entry name" value="BZIP_BASIC"/>
    <property type="match status" value="1"/>
</dbReference>
<keyword evidence="4" id="KW-0238">DNA-binding</keyword>
<evidence type="ECO:0000256" key="1">
    <source>
        <dbReference type="ARBA" id="ARBA00004123"/>
    </source>
</evidence>
<dbReference type="Proteomes" id="UP000091857">
    <property type="component" value="Chromosome 5"/>
</dbReference>
<gene>
    <name evidence="9" type="ORF">MANES_05G083900v8</name>
</gene>
<evidence type="ECO:0000256" key="7">
    <source>
        <dbReference type="SAM" id="MobiDB-lite"/>
    </source>
</evidence>
<dbReference type="OMA" id="WAFHRLL"/>
<keyword evidence="3" id="KW-0805">Transcription regulation</keyword>
<dbReference type="InterPro" id="IPR004827">
    <property type="entry name" value="bZIP"/>
</dbReference>
<feature type="region of interest" description="Disordered" evidence="7">
    <location>
        <begin position="127"/>
        <end position="259"/>
    </location>
</feature>
<evidence type="ECO:0000256" key="6">
    <source>
        <dbReference type="ARBA" id="ARBA00023242"/>
    </source>
</evidence>
<accession>A0A2C9VVX5</accession>
<dbReference type="GO" id="GO:0003700">
    <property type="term" value="F:DNA-binding transcription factor activity"/>
    <property type="evidence" value="ECO:0007669"/>
    <property type="project" value="InterPro"/>
</dbReference>
<feature type="compositionally biased region" description="Polar residues" evidence="7">
    <location>
        <begin position="145"/>
        <end position="169"/>
    </location>
</feature>
<dbReference type="PANTHER" id="PTHR46408">
    <property type="entry name" value="BASIC LEUCINE ZIPPER 63"/>
    <property type="match status" value="1"/>
</dbReference>
<evidence type="ECO:0000256" key="5">
    <source>
        <dbReference type="ARBA" id="ARBA00023163"/>
    </source>
</evidence>
<feature type="compositionally biased region" description="Acidic residues" evidence="7">
    <location>
        <begin position="207"/>
        <end position="218"/>
    </location>
</feature>
<dbReference type="GO" id="GO:0046983">
    <property type="term" value="F:protein dimerization activity"/>
    <property type="evidence" value="ECO:0007669"/>
    <property type="project" value="UniProtKB-ARBA"/>
</dbReference>
<organism evidence="9 10">
    <name type="scientific">Manihot esculenta</name>
    <name type="common">Cassava</name>
    <name type="synonym">Jatropha manihot</name>
    <dbReference type="NCBI Taxonomy" id="3983"/>
    <lineage>
        <taxon>Eukaryota</taxon>
        <taxon>Viridiplantae</taxon>
        <taxon>Streptophyta</taxon>
        <taxon>Embryophyta</taxon>
        <taxon>Tracheophyta</taxon>
        <taxon>Spermatophyta</taxon>
        <taxon>Magnoliopsida</taxon>
        <taxon>eudicotyledons</taxon>
        <taxon>Gunneridae</taxon>
        <taxon>Pentapetalae</taxon>
        <taxon>rosids</taxon>
        <taxon>fabids</taxon>
        <taxon>Malpighiales</taxon>
        <taxon>Euphorbiaceae</taxon>
        <taxon>Crotonoideae</taxon>
        <taxon>Manihoteae</taxon>
        <taxon>Manihot</taxon>
    </lineage>
</organism>
<keyword evidence="6" id="KW-0539">Nucleus</keyword>
<evidence type="ECO:0000313" key="9">
    <source>
        <dbReference type="EMBL" id="OAY49795.1"/>
    </source>
</evidence>
<feature type="compositionally biased region" description="Pro residues" evidence="7">
    <location>
        <begin position="82"/>
        <end position="92"/>
    </location>
</feature>
<feature type="region of interest" description="Disordered" evidence="7">
    <location>
        <begin position="370"/>
        <end position="451"/>
    </location>
</feature>
<evidence type="ECO:0000259" key="8">
    <source>
        <dbReference type="PROSITE" id="PS50217"/>
    </source>
</evidence>
<dbReference type="InterPro" id="IPR020983">
    <property type="entry name" value="Basic_leucine-zipper_C"/>
</dbReference>
<dbReference type="PROSITE" id="PS50217">
    <property type="entry name" value="BZIP"/>
    <property type="match status" value="1"/>
</dbReference>
<comment type="subcellular location">
    <subcellularLocation>
        <location evidence="1">Nucleus</location>
    </subcellularLocation>
</comment>
<feature type="region of interest" description="Disordered" evidence="7">
    <location>
        <begin position="43"/>
        <end position="108"/>
    </location>
</feature>
<dbReference type="Pfam" id="PF00170">
    <property type="entry name" value="bZIP_1"/>
    <property type="match status" value="1"/>
</dbReference>
<dbReference type="GO" id="GO:0005634">
    <property type="term" value="C:nucleus"/>
    <property type="evidence" value="ECO:0007669"/>
    <property type="project" value="UniProtKB-SubCell"/>
</dbReference>
<feature type="compositionally biased region" description="Basic and acidic residues" evidence="7">
    <location>
        <begin position="219"/>
        <end position="230"/>
    </location>
</feature>
<feature type="domain" description="BZIP" evidence="8">
    <location>
        <begin position="227"/>
        <end position="279"/>
    </location>
</feature>
<dbReference type="STRING" id="3983.A0A2C9VVX5"/>
<dbReference type="Gene3D" id="1.20.5.170">
    <property type="match status" value="1"/>
</dbReference>
<dbReference type="PANTHER" id="PTHR46408:SF5">
    <property type="entry name" value="BASIC LEUCINE ZIPPER 10"/>
    <property type="match status" value="1"/>
</dbReference>
<dbReference type="SMR" id="A0A2C9VVX5"/>